<organism evidence="1 2">
    <name type="scientific">Hephaestia caeni</name>
    <dbReference type="NCBI Taxonomy" id="645617"/>
    <lineage>
        <taxon>Bacteria</taxon>
        <taxon>Pseudomonadati</taxon>
        <taxon>Pseudomonadota</taxon>
        <taxon>Alphaproteobacteria</taxon>
        <taxon>Sphingomonadales</taxon>
        <taxon>Sphingomonadaceae</taxon>
        <taxon>Hephaestia</taxon>
    </lineage>
</organism>
<comment type="caution">
    <text evidence="1">The sequence shown here is derived from an EMBL/GenBank/DDBJ whole genome shotgun (WGS) entry which is preliminary data.</text>
</comment>
<keyword evidence="2" id="KW-1185">Reference proteome</keyword>
<dbReference type="EMBL" id="QXDC01000005">
    <property type="protein sequence ID" value="RIA36754.1"/>
    <property type="molecule type" value="Genomic_DNA"/>
</dbReference>
<accession>A0A397NSU3</accession>
<gene>
    <name evidence="1" type="ORF">DFR49_4041</name>
</gene>
<dbReference type="AlphaFoldDB" id="A0A397NSU3"/>
<protein>
    <submittedName>
        <fullName evidence="1">Uncharacterized protein</fullName>
    </submittedName>
</protein>
<name>A0A397NSU3_9SPHN</name>
<dbReference type="RefSeq" id="WP_245968667.1">
    <property type="nucleotide sequence ID" value="NZ_QXDC01000005.1"/>
</dbReference>
<sequence>MIPLLLLALQSVLAPSTHIPGSAQPPAMQERPRPATIDWDMLAPLSYLEPPTLTPPMRRFVDDEVRSGRCRPPRDAAGRYTITLDVAVLVDGDGRILRTLPRAIDCPTVEQFGAGLALSFARENLLPRARHDDRWFRATFVFPQP</sequence>
<evidence type="ECO:0000313" key="1">
    <source>
        <dbReference type="EMBL" id="RIA36754.1"/>
    </source>
</evidence>
<evidence type="ECO:0000313" key="2">
    <source>
        <dbReference type="Proteomes" id="UP000266568"/>
    </source>
</evidence>
<reference evidence="1 2" key="1">
    <citation type="submission" date="2018-08" db="EMBL/GenBank/DDBJ databases">
        <title>Genomic Encyclopedia of Type Strains, Phase IV (KMG-IV): sequencing the most valuable type-strain genomes for metagenomic binning, comparative biology and taxonomic classification.</title>
        <authorList>
            <person name="Goeker M."/>
        </authorList>
    </citation>
    <scope>NUCLEOTIDE SEQUENCE [LARGE SCALE GENOMIC DNA]</scope>
    <source>
        <strain evidence="1 2">DSM 25527</strain>
    </source>
</reference>
<proteinExistence type="predicted"/>
<dbReference type="Proteomes" id="UP000266568">
    <property type="component" value="Unassembled WGS sequence"/>
</dbReference>